<feature type="region of interest" description="Disordered" evidence="1">
    <location>
        <begin position="47"/>
        <end position="72"/>
    </location>
</feature>
<dbReference type="EMBL" id="BGPR01008580">
    <property type="protein sequence ID" value="GBN34694.1"/>
    <property type="molecule type" value="Genomic_DNA"/>
</dbReference>
<evidence type="ECO:0000313" key="2">
    <source>
        <dbReference type="EMBL" id="GBN34694.1"/>
    </source>
</evidence>
<gene>
    <name evidence="2" type="ORF">AVEN_64766_1</name>
</gene>
<evidence type="ECO:0000256" key="1">
    <source>
        <dbReference type="SAM" id="MobiDB-lite"/>
    </source>
</evidence>
<protein>
    <submittedName>
        <fullName evidence="2">Uncharacterized protein</fullName>
    </submittedName>
</protein>
<evidence type="ECO:0000313" key="3">
    <source>
        <dbReference type="Proteomes" id="UP000499080"/>
    </source>
</evidence>
<dbReference type="Proteomes" id="UP000499080">
    <property type="component" value="Unassembled WGS sequence"/>
</dbReference>
<comment type="caution">
    <text evidence="2">The sequence shown here is derived from an EMBL/GenBank/DDBJ whole genome shotgun (WGS) entry which is preliminary data.</text>
</comment>
<organism evidence="2 3">
    <name type="scientific">Araneus ventricosus</name>
    <name type="common">Orbweaver spider</name>
    <name type="synonym">Epeira ventricosa</name>
    <dbReference type="NCBI Taxonomy" id="182803"/>
    <lineage>
        <taxon>Eukaryota</taxon>
        <taxon>Metazoa</taxon>
        <taxon>Ecdysozoa</taxon>
        <taxon>Arthropoda</taxon>
        <taxon>Chelicerata</taxon>
        <taxon>Arachnida</taxon>
        <taxon>Araneae</taxon>
        <taxon>Araneomorphae</taxon>
        <taxon>Entelegynae</taxon>
        <taxon>Araneoidea</taxon>
        <taxon>Araneidae</taxon>
        <taxon>Araneus</taxon>
    </lineage>
</organism>
<name>A0A4Y2N7S2_ARAVE</name>
<dbReference type="AlphaFoldDB" id="A0A4Y2N7S2"/>
<sequence>MRTSPISPTYHLHIYQESYFDTSLQTEQNFRNTSSITANERVIPRYSQSSSMEHTEVSAAPQREPIPKSDTNTSVSINVSCSNVELVVHGPLFTPAWSTSTIFF</sequence>
<proteinExistence type="predicted"/>
<keyword evidence="3" id="KW-1185">Reference proteome</keyword>
<accession>A0A4Y2N7S2</accession>
<reference evidence="2 3" key="1">
    <citation type="journal article" date="2019" name="Sci. Rep.">
        <title>Orb-weaving spider Araneus ventricosus genome elucidates the spidroin gene catalogue.</title>
        <authorList>
            <person name="Kono N."/>
            <person name="Nakamura H."/>
            <person name="Ohtoshi R."/>
            <person name="Moran D.A.P."/>
            <person name="Shinohara A."/>
            <person name="Yoshida Y."/>
            <person name="Fujiwara M."/>
            <person name="Mori M."/>
            <person name="Tomita M."/>
            <person name="Arakawa K."/>
        </authorList>
    </citation>
    <scope>NUCLEOTIDE SEQUENCE [LARGE SCALE GENOMIC DNA]</scope>
</reference>